<keyword evidence="2" id="KW-1133">Transmembrane helix</keyword>
<organism evidence="3 4">
    <name type="scientific">Orbilia ellipsospora</name>
    <dbReference type="NCBI Taxonomy" id="2528407"/>
    <lineage>
        <taxon>Eukaryota</taxon>
        <taxon>Fungi</taxon>
        <taxon>Dikarya</taxon>
        <taxon>Ascomycota</taxon>
        <taxon>Pezizomycotina</taxon>
        <taxon>Orbiliomycetes</taxon>
        <taxon>Orbiliales</taxon>
        <taxon>Orbiliaceae</taxon>
        <taxon>Orbilia</taxon>
    </lineage>
</organism>
<feature type="transmembrane region" description="Helical" evidence="2">
    <location>
        <begin position="706"/>
        <end position="724"/>
    </location>
</feature>
<evidence type="ECO:0000313" key="4">
    <source>
        <dbReference type="Proteomes" id="UP001365542"/>
    </source>
</evidence>
<feature type="transmembrane region" description="Helical" evidence="2">
    <location>
        <begin position="929"/>
        <end position="948"/>
    </location>
</feature>
<evidence type="ECO:0000313" key="3">
    <source>
        <dbReference type="EMBL" id="KAK6527686.1"/>
    </source>
</evidence>
<feature type="transmembrane region" description="Helical" evidence="2">
    <location>
        <begin position="736"/>
        <end position="754"/>
    </location>
</feature>
<dbReference type="EMBL" id="JAVHJO010000015">
    <property type="protein sequence ID" value="KAK6527686.1"/>
    <property type="molecule type" value="Genomic_DNA"/>
</dbReference>
<gene>
    <name evidence="3" type="ORF">TWF694_004667</name>
</gene>
<dbReference type="Proteomes" id="UP001365542">
    <property type="component" value="Unassembled WGS sequence"/>
</dbReference>
<feature type="transmembrane region" description="Helical" evidence="2">
    <location>
        <begin position="775"/>
        <end position="795"/>
    </location>
</feature>
<name>A0AAV9WVU1_9PEZI</name>
<accession>A0AAV9WVU1</accession>
<comment type="caution">
    <text evidence="3">The sequence shown here is derived from an EMBL/GenBank/DDBJ whole genome shotgun (WGS) entry which is preliminary data.</text>
</comment>
<evidence type="ECO:0000256" key="1">
    <source>
        <dbReference type="SAM" id="MobiDB-lite"/>
    </source>
</evidence>
<feature type="transmembrane region" description="Helical" evidence="2">
    <location>
        <begin position="861"/>
        <end position="882"/>
    </location>
</feature>
<keyword evidence="2" id="KW-0472">Membrane</keyword>
<dbReference type="AlphaFoldDB" id="A0AAV9WVU1"/>
<feature type="compositionally biased region" description="Polar residues" evidence="1">
    <location>
        <begin position="14"/>
        <end position="28"/>
    </location>
</feature>
<feature type="transmembrane region" description="Helical" evidence="2">
    <location>
        <begin position="837"/>
        <end position="855"/>
    </location>
</feature>
<protein>
    <submittedName>
        <fullName evidence="3">Uncharacterized protein</fullName>
    </submittedName>
</protein>
<feature type="transmembrane region" description="Helical" evidence="2">
    <location>
        <begin position="894"/>
        <end position="917"/>
    </location>
</feature>
<keyword evidence="2" id="KW-0812">Transmembrane</keyword>
<feature type="transmembrane region" description="Helical" evidence="2">
    <location>
        <begin position="677"/>
        <end position="694"/>
    </location>
</feature>
<feature type="transmembrane region" description="Helical" evidence="2">
    <location>
        <begin position="585"/>
        <end position="603"/>
    </location>
</feature>
<feature type="transmembrane region" description="Helical" evidence="2">
    <location>
        <begin position="807"/>
        <end position="825"/>
    </location>
</feature>
<dbReference type="GO" id="GO:0016020">
    <property type="term" value="C:membrane"/>
    <property type="evidence" value="ECO:0007669"/>
    <property type="project" value="InterPro"/>
</dbReference>
<keyword evidence="4" id="KW-1185">Reference proteome</keyword>
<feature type="transmembrane region" description="Helical" evidence="2">
    <location>
        <begin position="652"/>
        <end position="671"/>
    </location>
</feature>
<sequence length="967" mass="108889">MVSLSTRAREDRPASSSPRNQDLESASESFKENENRHNSDGRAQEQSPPQPNPNTTQPRLEGPQNLRPEYPYVDGFKASDSPANRFALITEWYNSRPNDVLDVIKYELTASGEQPAVLCNRDHFLDFQSCREFLDGLKHSPPKEDKTILLLFEDLPVPAVDILGSLGIPGSFLVQHTVGIHGPPLRTQHDSNSNVGDLALGVQPLPQQSIGRMGTRTLFRNKNRVPCTDSLHLDWSRVASITQEIRGIEAKVLRNLARAEVRDAIKTAPMPVEDVYALNEFQDPPNASIYVEKHSSNQARSQIDSRIYRPHQAISLLDDTFAWTVAAEERISRFRVSYEGWDIIIFLFDKARRTKQDLGWCYSHTNTFDFVVNRWELLMSNREIAPTIRLASTRELFIQLLGTVKQHSIIDTFTNCEILLIEGLCLEYWDVLSAIEITIDEIDREMSNQAKLQDSVIIWQKLLSDWRPVFSHMRSNIRALGLTLQHLGRQYETTIGDTIVSQDLDEASTVQQEVLRTLAHVVERSDRAFQAIMSSMSIIESQHAIAEASSVGKLTELAFLFIPITFAATFYSMDIDNLNPTLSKFFILAVILSFSAYASRLIIHSRARRKFMSKIRESIHTSRGIPRGRSIPTSYYITHFLSKLLTPSTNNFDFLFSVGALIFTLPPLLFYAHSTPFKVTGGMICVGIAVLAGYHDHLIKSHRLLYFRTLLIATAALSILAITLEGKFGTGLKVSISFAVTSVIATLLLSLEFFESKINSDYTLHDAPLYLKLPTKLTAFCGLVLIPSAMILVNWSGRPNIKEWAQSLLVIGFIDIFLLFSRILLGRERHGVVIDNVCLVLSILAGIPLTFVWLYAQPPTIARSTQIIATTAIVWFAVMVILPFRTFGRSLLSLLWIPFYLSILAGLCTFTLLLWLGKLSELEDLSTNFKAGLIMLCVWIMVIIVGLFKRTFRLFDGLFAGLNLDGQ</sequence>
<evidence type="ECO:0000256" key="2">
    <source>
        <dbReference type="SAM" id="Phobius"/>
    </source>
</evidence>
<dbReference type="GO" id="GO:0046873">
    <property type="term" value="F:metal ion transmembrane transporter activity"/>
    <property type="evidence" value="ECO:0007669"/>
    <property type="project" value="InterPro"/>
</dbReference>
<reference evidence="3 4" key="1">
    <citation type="submission" date="2019-10" db="EMBL/GenBank/DDBJ databases">
        <authorList>
            <person name="Palmer J.M."/>
        </authorList>
    </citation>
    <scope>NUCLEOTIDE SEQUENCE [LARGE SCALE GENOMIC DNA]</scope>
    <source>
        <strain evidence="3 4">TWF694</strain>
    </source>
</reference>
<feature type="compositionally biased region" description="Basic and acidic residues" evidence="1">
    <location>
        <begin position="29"/>
        <end position="43"/>
    </location>
</feature>
<proteinExistence type="predicted"/>
<feature type="region of interest" description="Disordered" evidence="1">
    <location>
        <begin position="1"/>
        <end position="76"/>
    </location>
</feature>